<name>A0A3G2L7P8_9FLAO</name>
<dbReference type="PANTHER" id="PTHR43610:SF1">
    <property type="entry name" value="N-ACETYLTRANSFERASE DOMAIN-CONTAINING PROTEIN"/>
    <property type="match status" value="1"/>
</dbReference>
<proteinExistence type="predicted"/>
<dbReference type="Pfam" id="PF13302">
    <property type="entry name" value="Acetyltransf_3"/>
    <property type="match status" value="1"/>
</dbReference>
<gene>
    <name evidence="2" type="ORF">D1013_13425</name>
</gene>
<dbReference type="GO" id="GO:0016747">
    <property type="term" value="F:acyltransferase activity, transferring groups other than amino-acyl groups"/>
    <property type="evidence" value="ECO:0007669"/>
    <property type="project" value="InterPro"/>
</dbReference>
<dbReference type="OrthoDB" id="9795199at2"/>
<dbReference type="SUPFAM" id="SSF55729">
    <property type="entry name" value="Acyl-CoA N-acyltransferases (Nat)"/>
    <property type="match status" value="1"/>
</dbReference>
<sequence>MTHDITLEDERVRLSPLSLDNYENLSAIAGQEKLVQYSPSNIEGPTALKQYVEMALEQYKNKTSIPFLVFDKQAKIYAGSTRYMNIDWRNKVLHIGSTWIGREFHGTGLNSHMKYLMMNYALNDMGFEKVEYRIDERNLQSRKAVEKLGGVLEGVLRENVYLLDGYKRNTCCYGILKKEWEETKKSRFQNFS</sequence>
<dbReference type="Proteomes" id="UP000276309">
    <property type="component" value="Chromosome"/>
</dbReference>
<dbReference type="EMBL" id="CP032050">
    <property type="protein sequence ID" value="AYN68307.1"/>
    <property type="molecule type" value="Genomic_DNA"/>
</dbReference>
<dbReference type="KEGG" id="emar:D1013_13425"/>
<dbReference type="InterPro" id="IPR000182">
    <property type="entry name" value="GNAT_dom"/>
</dbReference>
<feature type="domain" description="N-acetyltransferase" evidence="1">
    <location>
        <begin position="11"/>
        <end position="150"/>
    </location>
</feature>
<reference evidence="2 3" key="1">
    <citation type="submission" date="2018-08" db="EMBL/GenBank/DDBJ databases">
        <title>The reduced genetic potential of extracellular carbohydrate catabolism in Euzebyella marina RN62, a Flavobacteriia bacterium isolated from the hadal water.</title>
        <authorList>
            <person name="Xue C."/>
        </authorList>
    </citation>
    <scope>NUCLEOTIDE SEQUENCE [LARGE SCALE GENOMIC DNA]</scope>
    <source>
        <strain evidence="2 3">RN62</strain>
    </source>
</reference>
<accession>A0A3G2L7P8</accession>
<evidence type="ECO:0000313" key="3">
    <source>
        <dbReference type="Proteomes" id="UP000276309"/>
    </source>
</evidence>
<keyword evidence="3" id="KW-1185">Reference proteome</keyword>
<dbReference type="RefSeq" id="WP_121849321.1">
    <property type="nucleotide sequence ID" value="NZ_CP032050.1"/>
</dbReference>
<organism evidence="2 3">
    <name type="scientific">Euzebyella marina</name>
    <dbReference type="NCBI Taxonomy" id="1761453"/>
    <lineage>
        <taxon>Bacteria</taxon>
        <taxon>Pseudomonadati</taxon>
        <taxon>Bacteroidota</taxon>
        <taxon>Flavobacteriia</taxon>
        <taxon>Flavobacteriales</taxon>
        <taxon>Flavobacteriaceae</taxon>
        <taxon>Euzebyella</taxon>
    </lineage>
</organism>
<dbReference type="PANTHER" id="PTHR43610">
    <property type="entry name" value="BLL6696 PROTEIN"/>
    <property type="match status" value="1"/>
</dbReference>
<dbReference type="InterPro" id="IPR016181">
    <property type="entry name" value="Acyl_CoA_acyltransferase"/>
</dbReference>
<evidence type="ECO:0000313" key="2">
    <source>
        <dbReference type="EMBL" id="AYN68307.1"/>
    </source>
</evidence>
<dbReference type="AlphaFoldDB" id="A0A3G2L7P8"/>
<protein>
    <submittedName>
        <fullName evidence="2">N-acetyltransferase</fullName>
    </submittedName>
</protein>
<dbReference type="Gene3D" id="3.40.630.30">
    <property type="match status" value="1"/>
</dbReference>
<keyword evidence="2" id="KW-0808">Transferase</keyword>
<evidence type="ECO:0000259" key="1">
    <source>
        <dbReference type="Pfam" id="PF13302"/>
    </source>
</evidence>